<sequence length="107" mass="11086">MNELSVPHEADLIAGSDLKMRLGHAHRIAGAGESELLAGNNALCLAPRLAEPGTEQPCIEAAGWVGRIAQDLSSSVLPVPLRAARAAKGEFSNDLADAADLPPDAPR</sequence>
<evidence type="ECO:0000313" key="2">
    <source>
        <dbReference type="Proteomes" id="UP001161390"/>
    </source>
</evidence>
<keyword evidence="2" id="KW-1185">Reference proteome</keyword>
<reference evidence="1" key="2">
    <citation type="submission" date="2023-01" db="EMBL/GenBank/DDBJ databases">
        <title>Draft genome sequence of Algimonas porphyrae strain NBRC 108216.</title>
        <authorList>
            <person name="Sun Q."/>
            <person name="Mori K."/>
        </authorList>
    </citation>
    <scope>NUCLEOTIDE SEQUENCE</scope>
    <source>
        <strain evidence="1">NBRC 108216</strain>
    </source>
</reference>
<comment type="caution">
    <text evidence="1">The sequence shown here is derived from an EMBL/GenBank/DDBJ whole genome shotgun (WGS) entry which is preliminary data.</text>
</comment>
<organism evidence="1 2">
    <name type="scientific">Algimonas porphyrae</name>
    <dbReference type="NCBI Taxonomy" id="1128113"/>
    <lineage>
        <taxon>Bacteria</taxon>
        <taxon>Pseudomonadati</taxon>
        <taxon>Pseudomonadota</taxon>
        <taxon>Alphaproteobacteria</taxon>
        <taxon>Maricaulales</taxon>
        <taxon>Robiginitomaculaceae</taxon>
        <taxon>Algimonas</taxon>
    </lineage>
</organism>
<name>A0ABQ5V306_9PROT</name>
<reference evidence="1" key="1">
    <citation type="journal article" date="2014" name="Int. J. Syst. Evol. Microbiol.">
        <title>Complete genome of a new Firmicutes species belonging to the dominant human colonic microbiota ('Ruminococcus bicirculans') reveals two chromosomes and a selective capacity to utilize plant glucans.</title>
        <authorList>
            <consortium name="NISC Comparative Sequencing Program"/>
            <person name="Wegmann U."/>
            <person name="Louis P."/>
            <person name="Goesmann A."/>
            <person name="Henrissat B."/>
            <person name="Duncan S.H."/>
            <person name="Flint H.J."/>
        </authorList>
    </citation>
    <scope>NUCLEOTIDE SEQUENCE</scope>
    <source>
        <strain evidence="1">NBRC 108216</strain>
    </source>
</reference>
<protein>
    <submittedName>
        <fullName evidence="1">Uncharacterized protein</fullName>
    </submittedName>
</protein>
<evidence type="ECO:0000313" key="1">
    <source>
        <dbReference type="EMBL" id="GLQ21915.1"/>
    </source>
</evidence>
<gene>
    <name evidence="1" type="ORF">GCM10007854_28700</name>
</gene>
<accession>A0ABQ5V306</accession>
<proteinExistence type="predicted"/>
<dbReference type="EMBL" id="BSNJ01000007">
    <property type="protein sequence ID" value="GLQ21915.1"/>
    <property type="molecule type" value="Genomic_DNA"/>
</dbReference>
<dbReference type="Proteomes" id="UP001161390">
    <property type="component" value="Unassembled WGS sequence"/>
</dbReference>